<name>A0A1H3R4T3_9ACTN</name>
<dbReference type="PANTHER" id="PTHR35205">
    <property type="entry name" value="NB-ARC AND TPR DOMAIN PROTEIN"/>
    <property type="match status" value="1"/>
</dbReference>
<dbReference type="InterPro" id="IPR011990">
    <property type="entry name" value="TPR-like_helical_dom_sf"/>
</dbReference>
<keyword evidence="3" id="KW-1185">Reference proteome</keyword>
<dbReference type="RefSeq" id="WP_091162234.1">
    <property type="nucleotide sequence ID" value="NZ_FNOT01000030.1"/>
</dbReference>
<dbReference type="SUPFAM" id="SSF52200">
    <property type="entry name" value="Toll/Interleukin receptor TIR domain"/>
    <property type="match status" value="1"/>
</dbReference>
<dbReference type="EMBL" id="FNOT01000030">
    <property type="protein sequence ID" value="SDZ20852.1"/>
    <property type="molecule type" value="Genomic_DNA"/>
</dbReference>
<evidence type="ECO:0000313" key="2">
    <source>
        <dbReference type="EMBL" id="SDZ20852.1"/>
    </source>
</evidence>
<reference evidence="3" key="1">
    <citation type="submission" date="2016-10" db="EMBL/GenBank/DDBJ databases">
        <authorList>
            <person name="Varghese N."/>
            <person name="Submissions S."/>
        </authorList>
    </citation>
    <scope>NUCLEOTIDE SEQUENCE [LARGE SCALE GENOMIC DNA]</scope>
    <source>
        <strain evidence="3">DSM 45422</strain>
    </source>
</reference>
<dbReference type="SUPFAM" id="SSF52540">
    <property type="entry name" value="P-loop containing nucleoside triphosphate hydrolases"/>
    <property type="match status" value="1"/>
</dbReference>
<organism evidence="2 3">
    <name type="scientific">Geodermatophilus africanus</name>
    <dbReference type="NCBI Taxonomy" id="1137993"/>
    <lineage>
        <taxon>Bacteria</taxon>
        <taxon>Bacillati</taxon>
        <taxon>Actinomycetota</taxon>
        <taxon>Actinomycetes</taxon>
        <taxon>Geodermatophilales</taxon>
        <taxon>Geodermatophilaceae</taxon>
        <taxon>Geodermatophilus</taxon>
    </lineage>
</organism>
<dbReference type="Gene3D" id="3.40.50.300">
    <property type="entry name" value="P-loop containing nucleotide triphosphate hydrolases"/>
    <property type="match status" value="1"/>
</dbReference>
<dbReference type="NCBIfam" id="NF040586">
    <property type="entry name" value="FxSxx_TPR"/>
    <property type="match status" value="1"/>
</dbReference>
<dbReference type="AlphaFoldDB" id="A0A1H3R4T3"/>
<dbReference type="InterPro" id="IPR035897">
    <property type="entry name" value="Toll_tir_struct_dom_sf"/>
</dbReference>
<dbReference type="Pfam" id="PF25000">
    <property type="entry name" value="DUF7779"/>
    <property type="match status" value="1"/>
</dbReference>
<accession>A0A1H3R4T3</accession>
<evidence type="ECO:0000313" key="3">
    <source>
        <dbReference type="Proteomes" id="UP000198921"/>
    </source>
</evidence>
<dbReference type="PROSITE" id="PS50104">
    <property type="entry name" value="TIR"/>
    <property type="match status" value="1"/>
</dbReference>
<protein>
    <submittedName>
        <fullName evidence="2">Tetratricopeptide repeat-containing protein</fullName>
    </submittedName>
</protein>
<dbReference type="InterPro" id="IPR002182">
    <property type="entry name" value="NB-ARC"/>
</dbReference>
<dbReference type="Proteomes" id="UP000198921">
    <property type="component" value="Unassembled WGS sequence"/>
</dbReference>
<sequence length="751" mass="80351">MSGRGTDFFISHAGRDTAWAEWLAWQLQQDGYRVELDVWDWAPGEDFVARMSAALESADRLLAVCTAAYFASALGGAELRAAFADQAKAEGRIVPVLVEPVTLPPLYAPLIHLDLIGLDEATAAARLRTRLAGGRPASAPPFPRAGPAPTDKPGFAGRLPAVWKAPPRNPRFTGRDSMLTELRRRLHSGEGTLVVQALYGLGGVGKTQLALEYAHRFAADYDLVWWIDAEQPVLIAEQLAALAAQLDLSSGPTVAATVERLLAELRGRTRWLLVLDNAERPADVAAHLPGGAGHMLITSRAPGWGALGGRLEVDVLARAETIALLRARIPGMSEELADKLAAELGDLPLAAAQAAGYLEQTALPPADYLRRFRARRAGLLARGDVVGYHGRLDTAWALSLERLRCEDPAAVRLLELAAFLAPDPIPLALFTGHPELLDEPLRGIAADPDALADTVGALVGYSLARRSPDAFQLHRLVQAVIRHRLAPDRQQATAEQVVALLAAAFPGDPEDPASWPGYAQLAPHVLATAPLGDFSSDSRHLVLDTIRYLQATGDNSGSRAVSAPLLNRWRDVLGPDHPHTLTAASRLTLDLMRLGKAQPADLLGEDTLRRCRQVLGPDHPTTLGMAATLIDVLSALGEAEPARALGEDTLQRSRRMHGPDHPTTLRAAATLTGALVGLGKAEPARALGEDTLQRSRRVHGPDHVTSLAAATALTFALVLAGEAEPARALGQDTLQRSRRVLGRNHMTTLLA</sequence>
<dbReference type="Pfam" id="PF13676">
    <property type="entry name" value="TIR_2"/>
    <property type="match status" value="1"/>
</dbReference>
<dbReference type="OrthoDB" id="580767at2"/>
<dbReference type="STRING" id="1137993.SAMN05660209_05032"/>
<gene>
    <name evidence="2" type="ORF">SAMN05660209_05032</name>
</gene>
<dbReference type="InterPro" id="IPR056681">
    <property type="entry name" value="DUF7779"/>
</dbReference>
<dbReference type="InterPro" id="IPR000157">
    <property type="entry name" value="TIR_dom"/>
</dbReference>
<feature type="non-terminal residue" evidence="2">
    <location>
        <position position="751"/>
    </location>
</feature>
<dbReference type="Pfam" id="PF13374">
    <property type="entry name" value="TPR_10"/>
    <property type="match status" value="4"/>
</dbReference>
<dbReference type="PANTHER" id="PTHR35205:SF1">
    <property type="entry name" value="ZU5 DOMAIN-CONTAINING PROTEIN"/>
    <property type="match status" value="1"/>
</dbReference>
<proteinExistence type="predicted"/>
<evidence type="ECO:0000259" key="1">
    <source>
        <dbReference type="PROSITE" id="PS50104"/>
    </source>
</evidence>
<dbReference type="InterPro" id="IPR027417">
    <property type="entry name" value="P-loop_NTPase"/>
</dbReference>
<dbReference type="Gene3D" id="1.25.40.10">
    <property type="entry name" value="Tetratricopeptide repeat domain"/>
    <property type="match status" value="1"/>
</dbReference>
<dbReference type="Gene3D" id="3.40.50.10140">
    <property type="entry name" value="Toll/interleukin-1 receptor homology (TIR) domain"/>
    <property type="match status" value="1"/>
</dbReference>
<dbReference type="GO" id="GO:0007165">
    <property type="term" value="P:signal transduction"/>
    <property type="evidence" value="ECO:0007669"/>
    <property type="project" value="InterPro"/>
</dbReference>
<feature type="domain" description="TIR" evidence="1">
    <location>
        <begin position="4"/>
        <end position="131"/>
    </location>
</feature>
<dbReference type="Pfam" id="PF00931">
    <property type="entry name" value="NB-ARC"/>
    <property type="match status" value="1"/>
</dbReference>